<name>A0AA86ULW6_9EUKA</name>
<dbReference type="SMART" id="SM01117">
    <property type="entry name" value="Cyt-b5"/>
    <property type="match status" value="1"/>
</dbReference>
<dbReference type="Pfam" id="PF00173">
    <property type="entry name" value="Cyt-b5"/>
    <property type="match status" value="1"/>
</dbReference>
<keyword evidence="3" id="KW-0408">Iron</keyword>
<feature type="domain" description="Cytochrome b5 heme-binding" evidence="4">
    <location>
        <begin position="93"/>
        <end position="169"/>
    </location>
</feature>
<dbReference type="GO" id="GO:0005737">
    <property type="term" value="C:cytoplasm"/>
    <property type="evidence" value="ECO:0007669"/>
    <property type="project" value="TreeGrafter"/>
</dbReference>
<evidence type="ECO:0000259" key="4">
    <source>
        <dbReference type="PROSITE" id="PS50255"/>
    </source>
</evidence>
<evidence type="ECO:0000256" key="2">
    <source>
        <dbReference type="ARBA" id="ARBA00022723"/>
    </source>
</evidence>
<dbReference type="InterPro" id="IPR001199">
    <property type="entry name" value="Cyt_B5-like_heme/steroid-bd"/>
</dbReference>
<comment type="caution">
    <text evidence="5">The sequence shown here is derived from an EMBL/GenBank/DDBJ whole genome shotgun (WGS) entry which is preliminary data.</text>
</comment>
<dbReference type="GO" id="GO:0046872">
    <property type="term" value="F:metal ion binding"/>
    <property type="evidence" value="ECO:0007669"/>
    <property type="project" value="UniProtKB-KW"/>
</dbReference>
<gene>
    <name evidence="6" type="ORF">HINF_LOCUS21144</name>
    <name evidence="5" type="ORF">HINF_LOCUS51015</name>
</gene>
<proteinExistence type="predicted"/>
<dbReference type="InterPro" id="IPR036400">
    <property type="entry name" value="Cyt_B5-like_heme/steroid_sf"/>
</dbReference>
<reference evidence="6 7" key="2">
    <citation type="submission" date="2024-07" db="EMBL/GenBank/DDBJ databases">
        <authorList>
            <person name="Akdeniz Z."/>
        </authorList>
    </citation>
    <scope>NUCLEOTIDE SEQUENCE [LARGE SCALE GENOMIC DNA]</scope>
</reference>
<keyword evidence="1" id="KW-0349">Heme</keyword>
<evidence type="ECO:0000256" key="1">
    <source>
        <dbReference type="ARBA" id="ARBA00022617"/>
    </source>
</evidence>
<dbReference type="Gene3D" id="3.10.120.10">
    <property type="entry name" value="Cytochrome b5-like heme/steroid binding domain"/>
    <property type="match status" value="1"/>
</dbReference>
<evidence type="ECO:0000313" key="7">
    <source>
        <dbReference type="Proteomes" id="UP001642409"/>
    </source>
</evidence>
<dbReference type="PANTHER" id="PTHR46237">
    <property type="entry name" value="CYTOCHROME B5 REDUCTASE 4 FAMILY MEMBER"/>
    <property type="match status" value="1"/>
</dbReference>
<dbReference type="SUPFAM" id="SSF55856">
    <property type="entry name" value="Cytochrome b5-like heme/steroid binding domain"/>
    <property type="match status" value="1"/>
</dbReference>
<organism evidence="5">
    <name type="scientific">Hexamita inflata</name>
    <dbReference type="NCBI Taxonomy" id="28002"/>
    <lineage>
        <taxon>Eukaryota</taxon>
        <taxon>Metamonada</taxon>
        <taxon>Diplomonadida</taxon>
        <taxon>Hexamitidae</taxon>
        <taxon>Hexamitinae</taxon>
        <taxon>Hexamita</taxon>
    </lineage>
</organism>
<dbReference type="InterPro" id="IPR051872">
    <property type="entry name" value="Cytochrome_b5/Flavoprotein_Rdt"/>
</dbReference>
<keyword evidence="7" id="KW-1185">Reference proteome</keyword>
<dbReference type="PANTHER" id="PTHR46237:SF1">
    <property type="entry name" value="CYTOCHROME B5 REDUCTASE 4"/>
    <property type="match status" value="1"/>
</dbReference>
<dbReference type="GO" id="GO:0004128">
    <property type="term" value="F:cytochrome-b5 reductase activity, acting on NAD(P)H"/>
    <property type="evidence" value="ECO:0007669"/>
    <property type="project" value="TreeGrafter"/>
</dbReference>
<dbReference type="GO" id="GO:0020037">
    <property type="term" value="F:heme binding"/>
    <property type="evidence" value="ECO:0007669"/>
    <property type="project" value="TreeGrafter"/>
</dbReference>
<dbReference type="Proteomes" id="UP001642409">
    <property type="component" value="Unassembled WGS sequence"/>
</dbReference>
<reference evidence="5" key="1">
    <citation type="submission" date="2023-06" db="EMBL/GenBank/DDBJ databases">
        <authorList>
            <person name="Kurt Z."/>
        </authorList>
    </citation>
    <scope>NUCLEOTIDE SEQUENCE</scope>
</reference>
<dbReference type="AlphaFoldDB" id="A0AA86ULW6"/>
<evidence type="ECO:0000256" key="3">
    <source>
        <dbReference type="ARBA" id="ARBA00023004"/>
    </source>
</evidence>
<accession>A0AA86ULW6</accession>
<evidence type="ECO:0000313" key="6">
    <source>
        <dbReference type="EMBL" id="CAL6008485.1"/>
    </source>
</evidence>
<dbReference type="EMBL" id="CATOUU010000967">
    <property type="protein sequence ID" value="CAI9963370.1"/>
    <property type="molecule type" value="Genomic_DNA"/>
</dbReference>
<dbReference type="EMBL" id="CAXDID020000057">
    <property type="protein sequence ID" value="CAL6008485.1"/>
    <property type="molecule type" value="Genomic_DNA"/>
</dbReference>
<evidence type="ECO:0000313" key="5">
    <source>
        <dbReference type="EMBL" id="CAI9963370.1"/>
    </source>
</evidence>
<protein>
    <submittedName>
        <fullName evidence="5">Ferrihemoglobin reductase</fullName>
    </submittedName>
    <submittedName>
        <fullName evidence="6">Ferrihemoglobin_reductase</fullName>
    </submittedName>
</protein>
<dbReference type="PROSITE" id="PS50255">
    <property type="entry name" value="CYTOCHROME_B5_2"/>
    <property type="match status" value="1"/>
</dbReference>
<keyword evidence="2" id="KW-0479">Metal-binding</keyword>
<sequence length="180" mass="21680">MTVSIQQQDKIDNIETKWQYILKDTYNVENFIRMQRLLVLIIQHLVDHLKEHFDQISTSKDMEKRYALFKQMEYDFKQFIQNKQFITKEDARNNRITPEELMKHNTEDDAWFSYRGYVYDVSPYGQFHPGGLRCFKEYFGFDVTRVVIMKHKHVNIDSFICKLVIGMLDGDPILPQNNRE</sequence>